<dbReference type="Proteomes" id="UP001163823">
    <property type="component" value="Chromosome 3"/>
</dbReference>
<proteinExistence type="inferred from homology"/>
<keyword evidence="1" id="KW-0112">Calmodulin-binding</keyword>
<feature type="domain" description="DUF4005" evidence="4">
    <location>
        <begin position="304"/>
        <end position="357"/>
    </location>
</feature>
<dbReference type="GO" id="GO:0005516">
    <property type="term" value="F:calmodulin binding"/>
    <property type="evidence" value="ECO:0007669"/>
    <property type="project" value="UniProtKB-KW"/>
</dbReference>
<comment type="similarity">
    <text evidence="2">Belongs to the IQD family.</text>
</comment>
<dbReference type="InterPro" id="IPR025064">
    <property type="entry name" value="DUF4005"/>
</dbReference>
<evidence type="ECO:0000313" key="5">
    <source>
        <dbReference type="EMBL" id="KAJ7975673.1"/>
    </source>
</evidence>
<dbReference type="Pfam" id="PF13178">
    <property type="entry name" value="DUF4005"/>
    <property type="match status" value="1"/>
</dbReference>
<evidence type="ECO:0000256" key="2">
    <source>
        <dbReference type="ARBA" id="ARBA00024341"/>
    </source>
</evidence>
<dbReference type="PANTHER" id="PTHR32295">
    <property type="entry name" value="IQ-DOMAIN 5-RELATED"/>
    <property type="match status" value="1"/>
</dbReference>
<keyword evidence="6" id="KW-1185">Reference proteome</keyword>
<protein>
    <submittedName>
        <fullName evidence="5">Protein IQ-DOMAIN 14</fullName>
    </submittedName>
</protein>
<comment type="caution">
    <text evidence="5">The sequence shown here is derived from an EMBL/GenBank/DDBJ whole genome shotgun (WGS) entry which is preliminary data.</text>
</comment>
<dbReference type="PROSITE" id="PS50096">
    <property type="entry name" value="IQ"/>
    <property type="match status" value="1"/>
</dbReference>
<evidence type="ECO:0000256" key="1">
    <source>
        <dbReference type="ARBA" id="ARBA00022860"/>
    </source>
</evidence>
<reference evidence="5" key="1">
    <citation type="journal article" date="2023" name="Science">
        <title>Elucidation of the pathway for biosynthesis of saponin adjuvants from the soapbark tree.</title>
        <authorList>
            <person name="Reed J."/>
            <person name="Orme A."/>
            <person name="El-Demerdash A."/>
            <person name="Owen C."/>
            <person name="Martin L.B.B."/>
            <person name="Misra R.C."/>
            <person name="Kikuchi S."/>
            <person name="Rejzek M."/>
            <person name="Martin A.C."/>
            <person name="Harkess A."/>
            <person name="Leebens-Mack J."/>
            <person name="Louveau T."/>
            <person name="Stephenson M.J."/>
            <person name="Osbourn A."/>
        </authorList>
    </citation>
    <scope>NUCLEOTIDE SEQUENCE</scope>
    <source>
        <strain evidence="5">S10</strain>
    </source>
</reference>
<organism evidence="5 6">
    <name type="scientific">Quillaja saponaria</name>
    <name type="common">Soap bark tree</name>
    <dbReference type="NCBI Taxonomy" id="32244"/>
    <lineage>
        <taxon>Eukaryota</taxon>
        <taxon>Viridiplantae</taxon>
        <taxon>Streptophyta</taxon>
        <taxon>Embryophyta</taxon>
        <taxon>Tracheophyta</taxon>
        <taxon>Spermatophyta</taxon>
        <taxon>Magnoliopsida</taxon>
        <taxon>eudicotyledons</taxon>
        <taxon>Gunneridae</taxon>
        <taxon>Pentapetalae</taxon>
        <taxon>rosids</taxon>
        <taxon>fabids</taxon>
        <taxon>Fabales</taxon>
        <taxon>Quillajaceae</taxon>
        <taxon>Quillaja</taxon>
    </lineage>
</organism>
<gene>
    <name evidence="5" type="ORF">O6P43_005562</name>
</gene>
<dbReference type="AlphaFoldDB" id="A0AAD7Q6B9"/>
<evidence type="ECO:0000259" key="4">
    <source>
        <dbReference type="Pfam" id="PF13178"/>
    </source>
</evidence>
<name>A0AAD7Q6B9_QUISA</name>
<dbReference type="PANTHER" id="PTHR32295:SF174">
    <property type="entry name" value="PROTEIN IQ-DOMAIN 24"/>
    <property type="match status" value="1"/>
</dbReference>
<evidence type="ECO:0000313" key="6">
    <source>
        <dbReference type="Proteomes" id="UP001163823"/>
    </source>
</evidence>
<sequence length="371" mass="41083">MGFLRRLFGGKKSIKWHGVPDGSGPKSAKDKRRWSFVKSGKDMSQRTPSHLYQFDTSTSSGPFCNQLDSNKHAIAVAAATAAVAEAALAAAHAAAEVVRLTNVSGGNGRDSSGMCAIHSCQHRRVEEIAAVVIQSAFRGYLVPASTDDYRHPHHTYSTKFEGSSILKGCSSNSNYRDIDFNKVWFGSNWLDHWMEENLWNQRQDASMRNGQTDDEKSDKILEVDTWKSHTNAQPSNNAFQTSHFVLASDCNTIDFPSKCSTKSLNPIPSISSREVLSLRFPKGKDEAASRTAENSPLAFSASSRPGTGARRCPFTPTRSECSWGFFNGYSGHPNYMANTESSRAKVRSQSAPRQRIEFEKYGSRRSTQGFW</sequence>
<dbReference type="EMBL" id="JARAOO010000003">
    <property type="protein sequence ID" value="KAJ7975673.1"/>
    <property type="molecule type" value="Genomic_DNA"/>
</dbReference>
<accession>A0AAD7Q6B9</accession>
<feature type="region of interest" description="Disordered" evidence="3">
    <location>
        <begin position="286"/>
        <end position="313"/>
    </location>
</feature>
<evidence type="ECO:0000256" key="3">
    <source>
        <dbReference type="SAM" id="MobiDB-lite"/>
    </source>
</evidence>